<keyword evidence="8" id="KW-1185">Reference proteome</keyword>
<dbReference type="InterPro" id="IPR003874">
    <property type="entry name" value="CDC45"/>
</dbReference>
<proteinExistence type="inferred from homology"/>
<sequence>MLLLMLTRLLPPPPTRRVSTLTIPPVYIPSTLYPTAYRSIVSRARGASSATTFLLVSPDVDALCAARLLSDLLKTDDVVNTIIPVGSWSDLEHVRERLLGETVRSLVLLNLGALVDLYDYFEEFLPDTCLVHVIDSHRPINLANLFRTTTYASALFDLRRSRGKARLDGNLPPPEFNIVVWSDAENDDSREGEKEAWEALLYEPESDSDSDDDDDSDDEYARNRRRNRSGTDSDEDQEEDEDGNRIGKRRRTSQEVSKIETTVVFRYMRLKWRFIPQPQALSKTQRRRFRARIDKYYTAGTFFGQSVAGQVFVLAVLLERADTDAVWLAILGLAHQFSTNAIDRDRYEGYVSLLADEVARLSTNVASLATRSGDALASTGPNDRSIRPSEEIRFCLFRHWNLYDSMYHSGYLGSRMKLWTEKGRKNLSGMLAKMGCPLSESSETYQHMATDLKASLFGKIENLAPEYGLHDLIVPSFVRKSGYRTDISAADAVEALGALLEVATGVRLNFGNAVGGRRGIVLGGHEAARENGGREEWSEGLKSWVGKGEAHGQVVRRMGAGDKENRRPDGAATEEEDEESEMDKKARMEKDWALRNFWLAWDALAVDTILLRSALPLSMALHRAVMDQGGYILEKQSIQSLRAFRFAVIKEGPDLAVFRHPSTLLRLAVWLVDAVRDLVASKTATGKRPKPLPFVLASLNEASDAFLVVGIVGAPEYGDVKKKWVPLVQNPGREHFAEYCRVFHSAFGMAFERAAHASGASTRHNAFEASVIEVRKDDLDKFFKDLAMAMA</sequence>
<evidence type="ECO:0000256" key="6">
    <source>
        <dbReference type="SAM" id="MobiDB-lite"/>
    </source>
</evidence>
<feature type="compositionally biased region" description="Acidic residues" evidence="6">
    <location>
        <begin position="572"/>
        <end position="581"/>
    </location>
</feature>
<keyword evidence="5" id="KW-0131">Cell cycle</keyword>
<feature type="region of interest" description="Disordered" evidence="6">
    <location>
        <begin position="556"/>
        <end position="584"/>
    </location>
</feature>
<dbReference type="GO" id="GO:0003697">
    <property type="term" value="F:single-stranded DNA binding"/>
    <property type="evidence" value="ECO:0007669"/>
    <property type="project" value="TreeGrafter"/>
</dbReference>
<feature type="compositionally biased region" description="Acidic residues" evidence="6">
    <location>
        <begin position="232"/>
        <end position="242"/>
    </location>
</feature>
<evidence type="ECO:0000256" key="2">
    <source>
        <dbReference type="ARBA" id="ARBA00010727"/>
    </source>
</evidence>
<evidence type="ECO:0000256" key="5">
    <source>
        <dbReference type="ARBA" id="ARBA00023306"/>
    </source>
</evidence>
<feature type="region of interest" description="Disordered" evidence="6">
    <location>
        <begin position="201"/>
        <end position="253"/>
    </location>
</feature>
<keyword evidence="4" id="KW-0539">Nucleus</keyword>
<dbReference type="AlphaFoldDB" id="A0A2X0ND57"/>
<comment type="similarity">
    <text evidence="2">Belongs to the CDC45 family.</text>
</comment>
<reference evidence="7 8" key="1">
    <citation type="submission" date="2016-11" db="EMBL/GenBank/DDBJ databases">
        <authorList>
            <person name="Jaros S."/>
            <person name="Januszkiewicz K."/>
            <person name="Wedrychowicz H."/>
        </authorList>
    </citation>
    <scope>NUCLEOTIDE SEQUENCE [LARGE SCALE GENOMIC DNA]</scope>
</reference>
<dbReference type="EMBL" id="FQNC01000083">
    <property type="protein sequence ID" value="SGZ21410.1"/>
    <property type="molecule type" value="Genomic_DNA"/>
</dbReference>
<dbReference type="Pfam" id="PF02724">
    <property type="entry name" value="CDC45"/>
    <property type="match status" value="1"/>
</dbReference>
<dbReference type="GO" id="GO:0006270">
    <property type="term" value="P:DNA replication initiation"/>
    <property type="evidence" value="ECO:0007669"/>
    <property type="project" value="InterPro"/>
</dbReference>
<dbReference type="GO" id="GO:0003688">
    <property type="term" value="F:DNA replication origin binding"/>
    <property type="evidence" value="ECO:0007669"/>
    <property type="project" value="TreeGrafter"/>
</dbReference>
<comment type="subcellular location">
    <subcellularLocation>
        <location evidence="1">Nucleus</location>
    </subcellularLocation>
</comment>
<dbReference type="GO" id="GO:0000727">
    <property type="term" value="P:double-strand break repair via break-induced replication"/>
    <property type="evidence" value="ECO:0007669"/>
    <property type="project" value="TreeGrafter"/>
</dbReference>
<dbReference type="GO" id="GO:0003682">
    <property type="term" value="F:chromatin binding"/>
    <property type="evidence" value="ECO:0007669"/>
    <property type="project" value="TreeGrafter"/>
</dbReference>
<dbReference type="STRING" id="796604.A0A2X0ND57"/>
<name>A0A2X0ND57_9BASI</name>
<evidence type="ECO:0000313" key="7">
    <source>
        <dbReference type="EMBL" id="SGZ21410.1"/>
    </source>
</evidence>
<evidence type="ECO:0000256" key="4">
    <source>
        <dbReference type="ARBA" id="ARBA00023242"/>
    </source>
</evidence>
<evidence type="ECO:0000313" key="8">
    <source>
        <dbReference type="Proteomes" id="UP000249464"/>
    </source>
</evidence>
<evidence type="ECO:0000256" key="3">
    <source>
        <dbReference type="ARBA" id="ARBA00022705"/>
    </source>
</evidence>
<accession>A0A2X0ND57</accession>
<feature type="compositionally biased region" description="Basic and acidic residues" evidence="6">
    <location>
        <begin position="559"/>
        <end position="569"/>
    </location>
</feature>
<dbReference type="PANTHER" id="PTHR10507:SF0">
    <property type="entry name" value="CELL DIVISION CONTROL PROTEIN 45 HOMOLOG"/>
    <property type="match status" value="1"/>
</dbReference>
<dbReference type="GO" id="GO:1902977">
    <property type="term" value="P:mitotic DNA replication preinitiation complex assembly"/>
    <property type="evidence" value="ECO:0007669"/>
    <property type="project" value="TreeGrafter"/>
</dbReference>
<dbReference type="Proteomes" id="UP000249464">
    <property type="component" value="Unassembled WGS sequence"/>
</dbReference>
<organism evidence="7 8">
    <name type="scientific">Microbotryum silenes-dioicae</name>
    <dbReference type="NCBI Taxonomy" id="796604"/>
    <lineage>
        <taxon>Eukaryota</taxon>
        <taxon>Fungi</taxon>
        <taxon>Dikarya</taxon>
        <taxon>Basidiomycota</taxon>
        <taxon>Pucciniomycotina</taxon>
        <taxon>Microbotryomycetes</taxon>
        <taxon>Microbotryales</taxon>
        <taxon>Microbotryaceae</taxon>
        <taxon>Microbotryum</taxon>
    </lineage>
</organism>
<dbReference type="PANTHER" id="PTHR10507">
    <property type="entry name" value="CDC45-RELATED PROTEIN"/>
    <property type="match status" value="1"/>
</dbReference>
<gene>
    <name evidence="7" type="primary">BQ5605_C021g09364</name>
    <name evidence="7" type="ORF">BQ5605_C021G09364</name>
</gene>
<evidence type="ECO:0000256" key="1">
    <source>
        <dbReference type="ARBA" id="ARBA00004123"/>
    </source>
</evidence>
<dbReference type="GO" id="GO:0031261">
    <property type="term" value="C:DNA replication preinitiation complex"/>
    <property type="evidence" value="ECO:0007669"/>
    <property type="project" value="TreeGrafter"/>
</dbReference>
<protein>
    <submittedName>
        <fullName evidence="7">BQ5605_C021g09364 protein</fullName>
    </submittedName>
</protein>
<feature type="compositionally biased region" description="Acidic residues" evidence="6">
    <location>
        <begin position="204"/>
        <end position="218"/>
    </location>
</feature>
<keyword evidence="3" id="KW-0235">DNA replication</keyword>